<dbReference type="InterPro" id="IPR050103">
    <property type="entry name" value="Class-III_PLP-dep_AT"/>
</dbReference>
<keyword evidence="5" id="KW-1185">Reference proteome</keyword>
<evidence type="ECO:0000313" key="5">
    <source>
        <dbReference type="Proteomes" id="UP001549097"/>
    </source>
</evidence>
<comment type="cofactor">
    <cofactor evidence="1">
        <name>pyridoxal 5'-phosphate</name>
        <dbReference type="ChEBI" id="CHEBI:597326"/>
    </cofactor>
</comment>
<dbReference type="Gene3D" id="3.40.640.10">
    <property type="entry name" value="Type I PLP-dependent aspartate aminotransferase-like (Major domain)"/>
    <property type="match status" value="1"/>
</dbReference>
<dbReference type="EMBL" id="JBEPMP010000001">
    <property type="protein sequence ID" value="MET3729259.1"/>
    <property type="molecule type" value="Genomic_DNA"/>
</dbReference>
<dbReference type="InterPro" id="IPR015421">
    <property type="entry name" value="PyrdxlP-dep_Trfase_major"/>
</dbReference>
<accession>A0ABV2LL18</accession>
<dbReference type="SUPFAM" id="SSF53383">
    <property type="entry name" value="PLP-dependent transferases"/>
    <property type="match status" value="1"/>
</dbReference>
<comment type="similarity">
    <text evidence="3">Belongs to the class-III pyridoxal-phosphate-dependent aminotransferase family.</text>
</comment>
<dbReference type="InterPro" id="IPR049704">
    <property type="entry name" value="Aminotrans_3_PPA_site"/>
</dbReference>
<keyword evidence="4" id="KW-0808">Transferase</keyword>
<reference evidence="4 5" key="1">
    <citation type="submission" date="2024-06" db="EMBL/GenBank/DDBJ databases">
        <title>Genomic Encyclopedia of Type Strains, Phase IV (KMG-IV): sequencing the most valuable type-strain genomes for metagenomic binning, comparative biology and taxonomic classification.</title>
        <authorList>
            <person name="Goeker M."/>
        </authorList>
    </citation>
    <scope>NUCLEOTIDE SEQUENCE [LARGE SCALE GENOMIC DNA]</scope>
    <source>
        <strain evidence="4 5">DSM 100124</strain>
    </source>
</reference>
<keyword evidence="4" id="KW-0032">Aminotransferase</keyword>
<gene>
    <name evidence="4" type="ORF">ABID52_002840</name>
</gene>
<organism evidence="4 5">
    <name type="scientific">Fictibacillus halophilus</name>
    <dbReference type="NCBI Taxonomy" id="1610490"/>
    <lineage>
        <taxon>Bacteria</taxon>
        <taxon>Bacillati</taxon>
        <taxon>Bacillota</taxon>
        <taxon>Bacilli</taxon>
        <taxon>Bacillales</taxon>
        <taxon>Fictibacillaceae</taxon>
        <taxon>Fictibacillus</taxon>
    </lineage>
</organism>
<dbReference type="InterPro" id="IPR015424">
    <property type="entry name" value="PyrdxlP-dep_Trfase"/>
</dbReference>
<evidence type="ECO:0000256" key="1">
    <source>
        <dbReference type="ARBA" id="ARBA00001933"/>
    </source>
</evidence>
<dbReference type="InterPro" id="IPR005814">
    <property type="entry name" value="Aminotrans_3"/>
</dbReference>
<dbReference type="CDD" id="cd00610">
    <property type="entry name" value="OAT_like"/>
    <property type="match status" value="1"/>
</dbReference>
<proteinExistence type="inferred from homology"/>
<dbReference type="EC" id="2.6.1.19" evidence="4"/>
<evidence type="ECO:0000256" key="3">
    <source>
        <dbReference type="RuleBase" id="RU003560"/>
    </source>
</evidence>
<keyword evidence="2 3" id="KW-0663">Pyridoxal phosphate</keyword>
<protein>
    <submittedName>
        <fullName evidence="4">4-aminobutyrate aminotransferase</fullName>
        <ecNumber evidence="4">2.6.1.19</ecNumber>
    </submittedName>
</protein>
<comment type="caution">
    <text evidence="4">The sequence shown here is derived from an EMBL/GenBank/DDBJ whole genome shotgun (WGS) entry which is preliminary data.</text>
</comment>
<dbReference type="Pfam" id="PF00202">
    <property type="entry name" value="Aminotran_3"/>
    <property type="match status" value="1"/>
</dbReference>
<dbReference type="Proteomes" id="UP001549097">
    <property type="component" value="Unassembled WGS sequence"/>
</dbReference>
<dbReference type="NCBIfam" id="NF005993">
    <property type="entry name" value="PRK08117.1"/>
    <property type="match status" value="1"/>
</dbReference>
<sequence length="447" mass="48798">MSMNNWSNLVTEMPNLLAPSMAKDHPNLPVVKAEGCYYYGLDGKQYLDFTSGIATANTGHRHPKVVQAIKDGADHLMHGPSGVIMYESILKLSKKLAHVLPGNLDCFFFANSGTEAIEGALKLAKHVTKRPYVISFTGCFHGRSLGALSVTTSKSKYRKFLQPNGLAYQVPYADVKSAPSGVNPETYVIEKLEKDFETLFNHQVTPEEVACMIVEPVLGEGGYIVPPSGWLKKIREVCDRHGILLIFDEVQTGFGRTGEWFAAQTFGVTPDIMAIAKGIASGLPLSATVASKELMQQWPLGSHGTTFGGNPIACEAALATIDVLTQEKLIENSKNMGNYACAKLKELQERTPLIGSIRAVGLMIGIEIIDPFTGKPDGQALMNILDKCLEKGVLFYLCGNHGEVIRMIPPLTINQEQIDQGLAVLEESLEEYLVEVHAQLSENYQNA</sequence>
<dbReference type="Gene3D" id="3.90.1150.10">
    <property type="entry name" value="Aspartate Aminotransferase, domain 1"/>
    <property type="match status" value="1"/>
</dbReference>
<evidence type="ECO:0000256" key="2">
    <source>
        <dbReference type="ARBA" id="ARBA00022898"/>
    </source>
</evidence>
<dbReference type="PROSITE" id="PS00600">
    <property type="entry name" value="AA_TRANSFER_CLASS_3"/>
    <property type="match status" value="1"/>
</dbReference>
<evidence type="ECO:0000313" key="4">
    <source>
        <dbReference type="EMBL" id="MET3729259.1"/>
    </source>
</evidence>
<dbReference type="PIRSF" id="PIRSF000521">
    <property type="entry name" value="Transaminase_4ab_Lys_Orn"/>
    <property type="match status" value="1"/>
</dbReference>
<dbReference type="GO" id="GO:0034386">
    <property type="term" value="F:4-aminobutyrate:2-oxoglutarate transaminase activity"/>
    <property type="evidence" value="ECO:0007669"/>
    <property type="project" value="UniProtKB-EC"/>
</dbReference>
<dbReference type="PANTHER" id="PTHR11986">
    <property type="entry name" value="AMINOTRANSFERASE CLASS III"/>
    <property type="match status" value="1"/>
</dbReference>
<dbReference type="InterPro" id="IPR015422">
    <property type="entry name" value="PyrdxlP-dep_Trfase_small"/>
</dbReference>
<name>A0ABV2LL18_9BACL</name>